<keyword evidence="3" id="KW-1185">Reference proteome</keyword>
<keyword evidence="1" id="KW-1133">Transmembrane helix</keyword>
<sequence>MINEPQPCALLLFVRVKDRKCIYSPVVLRVASSLLVVLRILAGILSFNQMVSH</sequence>
<name>A0A8J4T5U4_9TREM</name>
<dbReference type="Proteomes" id="UP000748531">
    <property type="component" value="Unassembled WGS sequence"/>
</dbReference>
<comment type="caution">
    <text evidence="2">The sequence shown here is derived from an EMBL/GenBank/DDBJ whole genome shotgun (WGS) entry which is preliminary data.</text>
</comment>
<dbReference type="AlphaFoldDB" id="A0A8J4T5U4"/>
<keyword evidence="1" id="KW-0472">Membrane</keyword>
<evidence type="ECO:0000256" key="1">
    <source>
        <dbReference type="SAM" id="Phobius"/>
    </source>
</evidence>
<proteinExistence type="predicted"/>
<feature type="transmembrane region" description="Helical" evidence="1">
    <location>
        <begin position="26"/>
        <end position="47"/>
    </location>
</feature>
<organism evidence="2 3">
    <name type="scientific">Paragonimus heterotremus</name>
    <dbReference type="NCBI Taxonomy" id="100268"/>
    <lineage>
        <taxon>Eukaryota</taxon>
        <taxon>Metazoa</taxon>
        <taxon>Spiralia</taxon>
        <taxon>Lophotrochozoa</taxon>
        <taxon>Platyhelminthes</taxon>
        <taxon>Trematoda</taxon>
        <taxon>Digenea</taxon>
        <taxon>Plagiorchiida</taxon>
        <taxon>Troglotremata</taxon>
        <taxon>Troglotrematidae</taxon>
        <taxon>Paragonimus</taxon>
    </lineage>
</organism>
<keyword evidence="1" id="KW-0812">Transmembrane</keyword>
<evidence type="ECO:0000313" key="3">
    <source>
        <dbReference type="Proteomes" id="UP000748531"/>
    </source>
</evidence>
<dbReference type="EMBL" id="LUCH01005272">
    <property type="protein sequence ID" value="KAF5398206.1"/>
    <property type="molecule type" value="Genomic_DNA"/>
</dbReference>
<evidence type="ECO:0000313" key="2">
    <source>
        <dbReference type="EMBL" id="KAF5398206.1"/>
    </source>
</evidence>
<reference evidence="2" key="1">
    <citation type="submission" date="2019-05" db="EMBL/GenBank/DDBJ databases">
        <title>Annotation for the trematode Paragonimus heterotremus.</title>
        <authorList>
            <person name="Choi Y.-J."/>
        </authorList>
    </citation>
    <scope>NUCLEOTIDE SEQUENCE</scope>
    <source>
        <strain evidence="2">LC</strain>
    </source>
</reference>
<protein>
    <submittedName>
        <fullName evidence="2">Uncharacterized protein</fullName>
    </submittedName>
</protein>
<gene>
    <name evidence="2" type="ORF">PHET_08473</name>
</gene>
<accession>A0A8J4T5U4</accession>